<dbReference type="AlphaFoldDB" id="A0A344TT02"/>
<keyword evidence="5" id="KW-1185">Reference proteome</keyword>
<feature type="domain" description="PPM-type phosphatase" evidence="3">
    <location>
        <begin position="8"/>
        <end position="249"/>
    </location>
</feature>
<dbReference type="KEGG" id="run:DR864_28265"/>
<reference evidence="4 5" key="1">
    <citation type="submission" date="2018-07" db="EMBL/GenBank/DDBJ databases">
        <title>Genome sequencing of Runella.</title>
        <authorList>
            <person name="Baek M.-G."/>
            <person name="Yi H."/>
        </authorList>
    </citation>
    <scope>NUCLEOTIDE SEQUENCE [LARGE SCALE GENOMIC DNA]</scope>
    <source>
        <strain evidence="4 5">HYN0085</strain>
        <plasmid evidence="4 5">unnamed1</plasmid>
    </source>
</reference>
<dbReference type="PROSITE" id="PS51746">
    <property type="entry name" value="PPM_2"/>
    <property type="match status" value="1"/>
</dbReference>
<evidence type="ECO:0000256" key="2">
    <source>
        <dbReference type="SAM" id="Phobius"/>
    </source>
</evidence>
<accession>A0A344TT02</accession>
<dbReference type="OrthoDB" id="9801841at2"/>
<dbReference type="EMBL" id="CP030851">
    <property type="protein sequence ID" value="AXE21773.1"/>
    <property type="molecule type" value="Genomic_DNA"/>
</dbReference>
<dbReference type="Pfam" id="PF13672">
    <property type="entry name" value="PP2C_2"/>
    <property type="match status" value="1"/>
</dbReference>
<dbReference type="SMART" id="SM00331">
    <property type="entry name" value="PP2C_SIG"/>
    <property type="match status" value="1"/>
</dbReference>
<feature type="compositionally biased region" description="Basic and acidic residues" evidence="1">
    <location>
        <begin position="516"/>
        <end position="530"/>
    </location>
</feature>
<feature type="region of interest" description="Disordered" evidence="1">
    <location>
        <begin position="496"/>
        <end position="530"/>
    </location>
</feature>
<dbReference type="InterPro" id="IPR036457">
    <property type="entry name" value="PPM-type-like_dom_sf"/>
</dbReference>
<organism evidence="4 5">
    <name type="scientific">Runella rosea</name>
    <dbReference type="NCBI Taxonomy" id="2259595"/>
    <lineage>
        <taxon>Bacteria</taxon>
        <taxon>Pseudomonadati</taxon>
        <taxon>Bacteroidota</taxon>
        <taxon>Cytophagia</taxon>
        <taxon>Cytophagales</taxon>
        <taxon>Spirosomataceae</taxon>
        <taxon>Runella</taxon>
    </lineage>
</organism>
<name>A0A344TT02_9BACT</name>
<proteinExistence type="predicted"/>
<evidence type="ECO:0000313" key="5">
    <source>
        <dbReference type="Proteomes" id="UP000251993"/>
    </source>
</evidence>
<geneLocation type="plasmid" evidence="4 5">
    <name>unnamed1</name>
</geneLocation>
<feature type="transmembrane region" description="Helical" evidence="2">
    <location>
        <begin position="333"/>
        <end position="355"/>
    </location>
</feature>
<keyword evidence="2" id="KW-1133">Transmembrane helix</keyword>
<evidence type="ECO:0000313" key="4">
    <source>
        <dbReference type="EMBL" id="AXE21773.1"/>
    </source>
</evidence>
<dbReference type="CDD" id="cd00143">
    <property type="entry name" value="PP2Cc"/>
    <property type="match status" value="1"/>
</dbReference>
<dbReference type="SUPFAM" id="SSF81606">
    <property type="entry name" value="PP2C-like"/>
    <property type="match status" value="1"/>
</dbReference>
<protein>
    <recommendedName>
        <fullName evidence="3">PPM-type phosphatase domain-containing protein</fullName>
    </recommendedName>
</protein>
<dbReference type="Gene3D" id="3.60.40.10">
    <property type="entry name" value="PPM-type phosphatase domain"/>
    <property type="match status" value="1"/>
</dbReference>
<dbReference type="InterPro" id="IPR001932">
    <property type="entry name" value="PPM-type_phosphatase-like_dom"/>
</dbReference>
<keyword evidence="2" id="KW-0472">Membrane</keyword>
<gene>
    <name evidence="4" type="ORF">DR864_28265</name>
</gene>
<dbReference type="RefSeq" id="WP_114070513.1">
    <property type="nucleotide sequence ID" value="NZ_CP030851.1"/>
</dbReference>
<evidence type="ECO:0000259" key="3">
    <source>
        <dbReference type="PROSITE" id="PS51746"/>
    </source>
</evidence>
<sequence length="530" mass="59712">MKVNICQPVGFTELGGRTNNEDSVYPELLEVSSKQRLFLVCDGVGGQHKGEVASELACASIARFFEQNLVEVPDEKYILSALKYTAEQFAQKELEDPETHGMATTFTLLHFNEAGATIAHLGDSRIYQIREGAVIRVSEDHKLVNELVRDGHITADEALTHTQRNVITKVIAADRFDIPDVKIINDVQAGDYFFLCTDGVLEQIYDDLLIYHLHTTDDNTLSNAEKLENLRQECVGKTRDNFTAYLIQIESVTGELKPEYKVDLPILNAISETPVAMPIESLKGKIHYEEDSPTEFTRPAVRSIHSSEIYLAPEQPPLEELKPASKKPKELNLIQFAIGILIGIVAAGGGVWYWMNKNGKTDEKKIDIVEVLKSSKDTLSVKVDKTTTKPISSPPVNKQKMDSKEESFKEESIVTSKKYKFSIIKVNGKYYAKEKTNKKEIIYDELVNQVDNVAYMYSFPNSNKKSYLYLVKPDKRIENVDRVLSILAHEVTYEVSGKTRKVDPRDGKEISPSAKEMLEKEGEKKKVDPV</sequence>
<keyword evidence="4" id="KW-0614">Plasmid</keyword>
<dbReference type="Proteomes" id="UP000251993">
    <property type="component" value="Plasmid unnamed1"/>
</dbReference>
<keyword evidence="2" id="KW-0812">Transmembrane</keyword>
<evidence type="ECO:0000256" key="1">
    <source>
        <dbReference type="SAM" id="MobiDB-lite"/>
    </source>
</evidence>
<feature type="compositionally biased region" description="Basic and acidic residues" evidence="1">
    <location>
        <begin position="500"/>
        <end position="509"/>
    </location>
</feature>
<dbReference type="SMART" id="SM00332">
    <property type="entry name" value="PP2Cc"/>
    <property type="match status" value="1"/>
</dbReference>